<dbReference type="SUPFAM" id="SSF50621">
    <property type="entry name" value="Alanine racemase C-terminal domain-like"/>
    <property type="match status" value="1"/>
</dbReference>
<dbReference type="SUPFAM" id="SSF51419">
    <property type="entry name" value="PLP-binding barrel"/>
    <property type="match status" value="1"/>
</dbReference>
<comment type="caution">
    <text evidence="4">The sequence shown here is derived from an EMBL/GenBank/DDBJ whole genome shotgun (WGS) entry which is preliminary data.</text>
</comment>
<dbReference type="Pfam" id="PF02784">
    <property type="entry name" value="Orn_Arg_deC_N"/>
    <property type="match status" value="1"/>
</dbReference>
<evidence type="ECO:0000259" key="3">
    <source>
        <dbReference type="Pfam" id="PF02784"/>
    </source>
</evidence>
<evidence type="ECO:0000256" key="1">
    <source>
        <dbReference type="ARBA" id="ARBA00001933"/>
    </source>
</evidence>
<dbReference type="InterPro" id="IPR009006">
    <property type="entry name" value="Ala_racemase/Decarboxylase_C"/>
</dbReference>
<evidence type="ECO:0000256" key="2">
    <source>
        <dbReference type="ARBA" id="ARBA00022898"/>
    </source>
</evidence>
<proteinExistence type="predicted"/>
<dbReference type="RefSeq" id="WP_286216579.1">
    <property type="nucleotide sequence ID" value="NZ_AP027736.1"/>
</dbReference>
<accession>A0ABP9WLB0</accession>
<dbReference type="Proteomes" id="UP001426770">
    <property type="component" value="Unassembled WGS sequence"/>
</dbReference>
<dbReference type="InterPro" id="IPR022644">
    <property type="entry name" value="De-COase2_N"/>
</dbReference>
<dbReference type="Gene3D" id="2.40.37.10">
    <property type="entry name" value="Lyase, Ornithine Decarboxylase, Chain A, domain 1"/>
    <property type="match status" value="1"/>
</dbReference>
<sequence length="502" mass="53720">MGEAVTADAVAGLTPLTGRTEPWMEELLAHPERCAALIEEYGSPVNVLDFAPLGRNAAELVEAAASEGVRLGVYVARKANKALGLVHEARRVGLGIDVASLAELTQCLDVGFAADDMILTAAVKSTALIEAALAAGVLVSLDNADEAEDVASIARARGVTARVAPRLASSDPAIAPTRFGMTARDWDRVVGEAGGGGTPLRLEGIHFHLNGYSARERAIVLREALTWTDALRSRGHAIAFIDMGGGVPMRYLEDREQWRRFWEALEGDREEVLTWRGDRLGLQDPRADRPSASVYPYWQERVRGEWLRDVLAAPAGEGSTVARELAARGLELRCEPGRSVLDGCGLTLASVAFRKSTSDGVPLVGLHMNRTQVRSTSADFLVDPRWVRPADTRDTSEPFEGFLVGAYCVEEELLLRRRLCFPDGVARGDIAAFVNTGGYLMHILESASHQLPLAATVVKRRPQAASGSSPGSESAWVRDGIDAVGATGAASATGDVPWGPMP</sequence>
<keyword evidence="2" id="KW-0663">Pyridoxal phosphate</keyword>
<comment type="cofactor">
    <cofactor evidence="1">
        <name>pyridoxal 5'-phosphate</name>
        <dbReference type="ChEBI" id="CHEBI:597326"/>
    </cofactor>
</comment>
<keyword evidence="5" id="KW-1185">Reference proteome</keyword>
<evidence type="ECO:0000313" key="4">
    <source>
        <dbReference type="EMBL" id="GAA5519600.1"/>
    </source>
</evidence>
<dbReference type="Gene3D" id="3.20.20.10">
    <property type="entry name" value="Alanine racemase"/>
    <property type="match status" value="1"/>
</dbReference>
<feature type="domain" description="Orn/DAP/Arg decarboxylase 2 N-terminal" evidence="3">
    <location>
        <begin position="70"/>
        <end position="258"/>
    </location>
</feature>
<name>A0ABP9WLB0_9MICO</name>
<gene>
    <name evidence="4" type="primary">lysA_1</name>
    <name evidence="4" type="ORF">Lsed01_02051</name>
</gene>
<dbReference type="PANTHER" id="PTHR43727:SF2">
    <property type="entry name" value="GROUP IV DECARBOXYLASE"/>
    <property type="match status" value="1"/>
</dbReference>
<dbReference type="PANTHER" id="PTHR43727">
    <property type="entry name" value="DIAMINOPIMELATE DECARBOXYLASE"/>
    <property type="match status" value="1"/>
</dbReference>
<evidence type="ECO:0000313" key="5">
    <source>
        <dbReference type="Proteomes" id="UP001426770"/>
    </source>
</evidence>
<organism evidence="4 5">
    <name type="scientific">Demequina sediminis</name>
    <dbReference type="NCBI Taxonomy" id="1930058"/>
    <lineage>
        <taxon>Bacteria</taxon>
        <taxon>Bacillati</taxon>
        <taxon>Actinomycetota</taxon>
        <taxon>Actinomycetes</taxon>
        <taxon>Micrococcales</taxon>
        <taxon>Demequinaceae</taxon>
        <taxon>Demequina</taxon>
    </lineage>
</organism>
<dbReference type="EMBL" id="BAABRR010000011">
    <property type="protein sequence ID" value="GAA5519600.1"/>
    <property type="molecule type" value="Genomic_DNA"/>
</dbReference>
<dbReference type="InterPro" id="IPR029066">
    <property type="entry name" value="PLP-binding_barrel"/>
</dbReference>
<reference evidence="4 5" key="1">
    <citation type="submission" date="2024-02" db="EMBL/GenBank/DDBJ databases">
        <title>Lysinimicrobium sediminis NBRC 112286.</title>
        <authorList>
            <person name="Ichikawa N."/>
            <person name="Katano-Makiyama Y."/>
            <person name="Hidaka K."/>
        </authorList>
    </citation>
    <scope>NUCLEOTIDE SEQUENCE [LARGE SCALE GENOMIC DNA]</scope>
    <source>
        <strain evidence="4 5">NBRC 112286</strain>
    </source>
</reference>
<protein>
    <submittedName>
        <fullName evidence="4">Diaminopimelate decarboxylase</fullName>
    </submittedName>
</protein>